<keyword evidence="6" id="KW-1185">Reference proteome</keyword>
<reference evidence="5 6" key="1">
    <citation type="submission" date="2018-11" db="EMBL/GenBank/DDBJ databases">
        <title>Genomic Encyclopedia of Type Strains, Phase IV (KMG-IV): sequencing the most valuable type-strain genomes for metagenomic binning, comparative biology and taxonomic classification.</title>
        <authorList>
            <person name="Goeker M."/>
        </authorList>
    </citation>
    <scope>NUCLEOTIDE SEQUENCE [LARGE SCALE GENOMIC DNA]</scope>
    <source>
        <strain evidence="5 6">DSM 102936</strain>
    </source>
</reference>
<dbReference type="NCBIfam" id="TIGR00553">
    <property type="entry name" value="pabB"/>
    <property type="match status" value="1"/>
</dbReference>
<protein>
    <recommendedName>
        <fullName evidence="1">aminodeoxychorismate synthase</fullName>
        <ecNumber evidence="1">2.6.1.85</ecNumber>
    </recommendedName>
</protein>
<comment type="caution">
    <text evidence="5">The sequence shown here is derived from an EMBL/GenBank/DDBJ whole genome shotgun (WGS) entry which is preliminary data.</text>
</comment>
<dbReference type="RefSeq" id="WP_245963035.1">
    <property type="nucleotide sequence ID" value="NZ_RKRE01000001.1"/>
</dbReference>
<dbReference type="AlphaFoldDB" id="A0A3N5BV75"/>
<evidence type="ECO:0000259" key="3">
    <source>
        <dbReference type="Pfam" id="PF00425"/>
    </source>
</evidence>
<dbReference type="GO" id="GO:0046820">
    <property type="term" value="F:4-amino-4-deoxychorismate synthase activity"/>
    <property type="evidence" value="ECO:0007669"/>
    <property type="project" value="UniProtKB-EC"/>
</dbReference>
<dbReference type="PRINTS" id="PR00095">
    <property type="entry name" value="ANTSNTHASEI"/>
</dbReference>
<accession>A0A3N5BV75</accession>
<gene>
    <name evidence="5" type="ORF">EDD75_0628</name>
</gene>
<dbReference type="PANTHER" id="PTHR11236:SF50">
    <property type="entry name" value="AMINODEOXYCHORISMATE SYNTHASE COMPONENT 1"/>
    <property type="match status" value="1"/>
</dbReference>
<evidence type="ECO:0000256" key="2">
    <source>
        <dbReference type="ARBA" id="ARBA00022679"/>
    </source>
</evidence>
<feature type="domain" description="Chorismate-utilising enzyme C-terminal" evidence="3">
    <location>
        <begin position="217"/>
        <end position="470"/>
    </location>
</feature>
<dbReference type="SUPFAM" id="SSF56322">
    <property type="entry name" value="ADC synthase"/>
    <property type="match status" value="1"/>
</dbReference>
<dbReference type="InterPro" id="IPR005801">
    <property type="entry name" value="ADC_synthase"/>
</dbReference>
<dbReference type="GO" id="GO:0000162">
    <property type="term" value="P:L-tryptophan biosynthetic process"/>
    <property type="evidence" value="ECO:0007669"/>
    <property type="project" value="TreeGrafter"/>
</dbReference>
<evidence type="ECO:0000256" key="1">
    <source>
        <dbReference type="ARBA" id="ARBA00013139"/>
    </source>
</evidence>
<dbReference type="GO" id="GO:0009396">
    <property type="term" value="P:folic acid-containing compound biosynthetic process"/>
    <property type="evidence" value="ECO:0007669"/>
    <property type="project" value="InterPro"/>
</dbReference>
<dbReference type="InterPro" id="IPR019999">
    <property type="entry name" value="Anth_synth_I-like"/>
</dbReference>
<dbReference type="InterPro" id="IPR005802">
    <property type="entry name" value="ADC_synth_comp_1"/>
</dbReference>
<dbReference type="Pfam" id="PF00425">
    <property type="entry name" value="Chorismate_bind"/>
    <property type="match status" value="1"/>
</dbReference>
<dbReference type="Gene3D" id="3.60.120.10">
    <property type="entry name" value="Anthranilate synthase"/>
    <property type="match status" value="1"/>
</dbReference>
<name>A0A3N5BV75_9THEO</name>
<sequence>MIPKVEKMATVPFWRPLPVNPDPPALLTALGGPERDYAFLLESALGQPSRLNRYSFLGVEPFLILRSKGRQVEILRDGQREIFTGNPFVLLQQLLQAHRAAPPEKTAGFPPFCGGAAGYLAYDLGRQIERLPAEACDDLGLPELYLGFYDLVVAVDHLTGSVTLCGFPVRGAASLAEKARRWESLLQRGALQPPPPEETLRRGSLPPLPALAEHFTRESYAAAVARAREYIAAGDIFEVNLSQRFAAPLQGTAWELYRRLRRLNPAPFAAYLRFPEVEVVSASPERFLKVEAGRVETRPIKGTRPRGATPEEDARLRQELWESEKDRAELTMIIDLERNDLGRVCRVGSVKVPELYVLEEYATVFHLVSTVTGKLAPEKDVVDLILSTFPGGSITGAPKIRAMEIIEELEPVRRSIYCGSIGWLGFQGDADLNIVIRTFIVKDGRVYFQTGGAVTGDSDPEKEYLETLAKARGLYSAL</sequence>
<dbReference type="Pfam" id="PF04715">
    <property type="entry name" value="Anth_synt_I_N"/>
    <property type="match status" value="1"/>
</dbReference>
<dbReference type="EMBL" id="RKRE01000001">
    <property type="protein sequence ID" value="RPF49805.1"/>
    <property type="molecule type" value="Genomic_DNA"/>
</dbReference>
<evidence type="ECO:0000259" key="4">
    <source>
        <dbReference type="Pfam" id="PF04715"/>
    </source>
</evidence>
<evidence type="ECO:0000313" key="6">
    <source>
        <dbReference type="Proteomes" id="UP000282654"/>
    </source>
</evidence>
<dbReference type="EC" id="2.6.1.85" evidence="1"/>
<evidence type="ECO:0000313" key="5">
    <source>
        <dbReference type="EMBL" id="RPF49805.1"/>
    </source>
</evidence>
<proteinExistence type="predicted"/>
<dbReference type="InterPro" id="IPR006805">
    <property type="entry name" value="Anth_synth_I_N"/>
</dbReference>
<keyword evidence="2" id="KW-0808">Transferase</keyword>
<dbReference type="InterPro" id="IPR015890">
    <property type="entry name" value="Chorismate_C"/>
</dbReference>
<feature type="domain" description="Anthranilate synthase component I N-terminal" evidence="4">
    <location>
        <begin position="23"/>
        <end position="164"/>
    </location>
</feature>
<organism evidence="5 6">
    <name type="scientific">Thermodesulfitimonas autotrophica</name>
    <dbReference type="NCBI Taxonomy" id="1894989"/>
    <lineage>
        <taxon>Bacteria</taxon>
        <taxon>Bacillati</taxon>
        <taxon>Bacillota</taxon>
        <taxon>Clostridia</taxon>
        <taxon>Thermoanaerobacterales</taxon>
        <taxon>Thermoanaerobacteraceae</taxon>
        <taxon>Thermodesulfitimonas</taxon>
    </lineage>
</organism>
<dbReference type="PANTHER" id="PTHR11236">
    <property type="entry name" value="AMINOBENZOATE/ANTHRANILATE SYNTHASE"/>
    <property type="match status" value="1"/>
</dbReference>
<dbReference type="Proteomes" id="UP000282654">
    <property type="component" value="Unassembled WGS sequence"/>
</dbReference>